<keyword evidence="3 10" id="KW-0813">Transport</keyword>
<evidence type="ECO:0000256" key="2">
    <source>
        <dbReference type="ARBA" id="ARBA00005811"/>
    </source>
</evidence>
<dbReference type="PANTHER" id="PTHR30558:SF12">
    <property type="entry name" value="BIOPOLYMER TRANSPORT PROTEIN EXBD"/>
    <property type="match status" value="1"/>
</dbReference>
<dbReference type="EMBL" id="FOXB01000004">
    <property type="protein sequence ID" value="SFP01539.1"/>
    <property type="molecule type" value="Genomic_DNA"/>
</dbReference>
<keyword evidence="7 10" id="KW-0653">Protein transport</keyword>
<sequence length="127" mass="14451">MKIKKFDQINVLPFIDIMLVLLVIVLTSASFVSKGTIPIDLPKAGEGKKAVTEKMKTIVINKQGVFYFESKKVNFEKLKQNILNLDPKKDTILIKSDAKSQFQNFVKVIDFLKTKGFEKVSIETQKE</sequence>
<dbReference type="RefSeq" id="WP_092910763.1">
    <property type="nucleotide sequence ID" value="NZ_FOXB01000004.1"/>
</dbReference>
<proteinExistence type="inferred from homology"/>
<evidence type="ECO:0000256" key="4">
    <source>
        <dbReference type="ARBA" id="ARBA00022475"/>
    </source>
</evidence>
<evidence type="ECO:0000256" key="10">
    <source>
        <dbReference type="RuleBase" id="RU003879"/>
    </source>
</evidence>
<dbReference type="Pfam" id="PF02472">
    <property type="entry name" value="ExbD"/>
    <property type="match status" value="1"/>
</dbReference>
<keyword evidence="9 11" id="KW-0472">Membrane</keyword>
<evidence type="ECO:0000256" key="5">
    <source>
        <dbReference type="ARBA" id="ARBA00022519"/>
    </source>
</evidence>
<evidence type="ECO:0000256" key="9">
    <source>
        <dbReference type="ARBA" id="ARBA00023136"/>
    </source>
</evidence>
<evidence type="ECO:0000256" key="1">
    <source>
        <dbReference type="ARBA" id="ARBA00004249"/>
    </source>
</evidence>
<reference evidence="12 13" key="1">
    <citation type="submission" date="2016-10" db="EMBL/GenBank/DDBJ databases">
        <authorList>
            <person name="de Groot N.N."/>
        </authorList>
    </citation>
    <scope>NUCLEOTIDE SEQUENCE [LARGE SCALE GENOMIC DNA]</scope>
    <source>
        <strain evidence="12 13">EP1-55-1</strain>
    </source>
</reference>
<protein>
    <submittedName>
        <fullName evidence="12">Biopolymer transport protein ExbD</fullName>
    </submittedName>
</protein>
<keyword evidence="4" id="KW-1003">Cell membrane</keyword>
<evidence type="ECO:0000313" key="12">
    <source>
        <dbReference type="EMBL" id="SFP01539.1"/>
    </source>
</evidence>
<keyword evidence="13" id="KW-1185">Reference proteome</keyword>
<evidence type="ECO:0000256" key="6">
    <source>
        <dbReference type="ARBA" id="ARBA00022692"/>
    </source>
</evidence>
<dbReference type="AlphaFoldDB" id="A0A1I5LW32"/>
<dbReference type="GO" id="GO:0022857">
    <property type="term" value="F:transmembrane transporter activity"/>
    <property type="evidence" value="ECO:0007669"/>
    <property type="project" value="InterPro"/>
</dbReference>
<dbReference type="Gene3D" id="3.30.420.270">
    <property type="match status" value="1"/>
</dbReference>
<evidence type="ECO:0000256" key="7">
    <source>
        <dbReference type="ARBA" id="ARBA00022927"/>
    </source>
</evidence>
<evidence type="ECO:0000256" key="8">
    <source>
        <dbReference type="ARBA" id="ARBA00022989"/>
    </source>
</evidence>
<keyword evidence="5" id="KW-0997">Cell inner membrane</keyword>
<dbReference type="STRING" id="223786.SAMN05216234_10446"/>
<keyword evidence="8 11" id="KW-1133">Transmembrane helix</keyword>
<name>A0A1I5LW32_9BACT</name>
<evidence type="ECO:0000256" key="3">
    <source>
        <dbReference type="ARBA" id="ARBA00022448"/>
    </source>
</evidence>
<gene>
    <name evidence="12" type="ORF">SAMN05216234_10446</name>
</gene>
<comment type="similarity">
    <text evidence="2 10">Belongs to the ExbD/TolR family.</text>
</comment>
<dbReference type="OrthoDB" id="9798629at2"/>
<dbReference type="InterPro" id="IPR003400">
    <property type="entry name" value="ExbD"/>
</dbReference>
<organism evidence="12 13">
    <name type="scientific">Hydrogenimonas thermophila</name>
    <dbReference type="NCBI Taxonomy" id="223786"/>
    <lineage>
        <taxon>Bacteria</taxon>
        <taxon>Pseudomonadati</taxon>
        <taxon>Campylobacterota</taxon>
        <taxon>Epsilonproteobacteria</taxon>
        <taxon>Campylobacterales</taxon>
        <taxon>Hydrogenimonadaceae</taxon>
        <taxon>Hydrogenimonas</taxon>
    </lineage>
</organism>
<feature type="transmembrane region" description="Helical" evidence="11">
    <location>
        <begin position="12"/>
        <end position="32"/>
    </location>
</feature>
<comment type="subcellular location">
    <subcellularLocation>
        <location evidence="1">Cell inner membrane</location>
        <topology evidence="1">Single-pass type II membrane protein</topology>
    </subcellularLocation>
    <subcellularLocation>
        <location evidence="10">Cell membrane</location>
        <topology evidence="10">Single-pass type II membrane protein</topology>
    </subcellularLocation>
</comment>
<keyword evidence="6 10" id="KW-0812">Transmembrane</keyword>
<accession>A0A1I5LW32</accession>
<dbReference type="PANTHER" id="PTHR30558">
    <property type="entry name" value="EXBD MEMBRANE COMPONENT OF PMF-DRIVEN MACROMOLECULE IMPORT SYSTEM"/>
    <property type="match status" value="1"/>
</dbReference>
<evidence type="ECO:0000313" key="13">
    <source>
        <dbReference type="Proteomes" id="UP000199227"/>
    </source>
</evidence>
<evidence type="ECO:0000256" key="11">
    <source>
        <dbReference type="SAM" id="Phobius"/>
    </source>
</evidence>
<dbReference type="GO" id="GO:0005886">
    <property type="term" value="C:plasma membrane"/>
    <property type="evidence" value="ECO:0007669"/>
    <property type="project" value="UniProtKB-SubCell"/>
</dbReference>
<dbReference type="GO" id="GO:0015031">
    <property type="term" value="P:protein transport"/>
    <property type="evidence" value="ECO:0007669"/>
    <property type="project" value="UniProtKB-KW"/>
</dbReference>
<dbReference type="Proteomes" id="UP000199227">
    <property type="component" value="Unassembled WGS sequence"/>
</dbReference>